<feature type="transmembrane region" description="Helical" evidence="2">
    <location>
        <begin position="197"/>
        <end position="217"/>
    </location>
</feature>
<dbReference type="InterPro" id="IPR046529">
    <property type="entry name" value="DUF6594"/>
</dbReference>
<name>A0A0C3BDQ2_PILCF</name>
<feature type="transmembrane region" description="Helical" evidence="2">
    <location>
        <begin position="223"/>
        <end position="241"/>
    </location>
</feature>
<sequence>MASSSRPPSPVGIHRLSTQIASDSTLSIYRSFTALNARNLLYLQTELASLEDRLLRLDNRANDMTKGVHQWSLPRSWRAMRDENGEMWMTAMEVRKLLEAYNQALQAQAWLHSLKRPTPRARDALAKLIDHGSTSELDREYIALNHKDLISLGPDTKNEILAQFLEKYFYKFFRTPVESTTVSDFSAYASIRSAVRVLAIIVSSVLPISSIFVLYYIHSERTRLGLVVVFTVLCSTFLAFLSNATNVEIIAATSTYVIP</sequence>
<dbReference type="Proteomes" id="UP000054166">
    <property type="component" value="Unassembled WGS sequence"/>
</dbReference>
<evidence type="ECO:0000256" key="2">
    <source>
        <dbReference type="SAM" id="Phobius"/>
    </source>
</evidence>
<dbReference type="EMBL" id="KN832987">
    <property type="protein sequence ID" value="KIM84448.1"/>
    <property type="molecule type" value="Genomic_DNA"/>
</dbReference>
<keyword evidence="2" id="KW-0472">Membrane</keyword>
<evidence type="ECO:0000313" key="5">
    <source>
        <dbReference type="Proteomes" id="UP000054166"/>
    </source>
</evidence>
<dbReference type="STRING" id="765440.A0A0C3BDQ2"/>
<keyword evidence="1" id="KW-0175">Coiled coil</keyword>
<dbReference type="PANTHER" id="PTHR34502:SF5">
    <property type="entry name" value="DUF6594 DOMAIN-CONTAINING PROTEIN"/>
    <property type="match status" value="1"/>
</dbReference>
<evidence type="ECO:0000256" key="1">
    <source>
        <dbReference type="SAM" id="Coils"/>
    </source>
</evidence>
<keyword evidence="2" id="KW-0812">Transmembrane</keyword>
<dbReference type="Pfam" id="PF20237">
    <property type="entry name" value="DUF6594"/>
    <property type="match status" value="1"/>
</dbReference>
<proteinExistence type="predicted"/>
<reference evidence="4 5" key="1">
    <citation type="submission" date="2014-04" db="EMBL/GenBank/DDBJ databases">
        <authorList>
            <consortium name="DOE Joint Genome Institute"/>
            <person name="Kuo A."/>
            <person name="Tarkka M."/>
            <person name="Buscot F."/>
            <person name="Kohler A."/>
            <person name="Nagy L.G."/>
            <person name="Floudas D."/>
            <person name="Copeland A."/>
            <person name="Barry K.W."/>
            <person name="Cichocki N."/>
            <person name="Veneault-Fourrey C."/>
            <person name="LaButti K."/>
            <person name="Lindquist E.A."/>
            <person name="Lipzen A."/>
            <person name="Lundell T."/>
            <person name="Morin E."/>
            <person name="Murat C."/>
            <person name="Sun H."/>
            <person name="Tunlid A."/>
            <person name="Henrissat B."/>
            <person name="Grigoriev I.V."/>
            <person name="Hibbett D.S."/>
            <person name="Martin F."/>
            <person name="Nordberg H.P."/>
            <person name="Cantor M.N."/>
            <person name="Hua S.X."/>
        </authorList>
    </citation>
    <scope>NUCLEOTIDE SEQUENCE [LARGE SCALE GENOMIC DNA]</scope>
    <source>
        <strain evidence="4 5">F 1598</strain>
    </source>
</reference>
<reference evidence="5" key="2">
    <citation type="submission" date="2015-01" db="EMBL/GenBank/DDBJ databases">
        <title>Evolutionary Origins and Diversification of the Mycorrhizal Mutualists.</title>
        <authorList>
            <consortium name="DOE Joint Genome Institute"/>
            <consortium name="Mycorrhizal Genomics Consortium"/>
            <person name="Kohler A."/>
            <person name="Kuo A."/>
            <person name="Nagy L.G."/>
            <person name="Floudas D."/>
            <person name="Copeland A."/>
            <person name="Barry K.W."/>
            <person name="Cichocki N."/>
            <person name="Veneault-Fourrey C."/>
            <person name="LaButti K."/>
            <person name="Lindquist E.A."/>
            <person name="Lipzen A."/>
            <person name="Lundell T."/>
            <person name="Morin E."/>
            <person name="Murat C."/>
            <person name="Riley R."/>
            <person name="Ohm R."/>
            <person name="Sun H."/>
            <person name="Tunlid A."/>
            <person name="Henrissat B."/>
            <person name="Grigoriev I.V."/>
            <person name="Hibbett D.S."/>
            <person name="Martin F."/>
        </authorList>
    </citation>
    <scope>NUCLEOTIDE SEQUENCE [LARGE SCALE GENOMIC DNA]</scope>
    <source>
        <strain evidence="5">F 1598</strain>
    </source>
</reference>
<keyword evidence="2" id="KW-1133">Transmembrane helix</keyword>
<feature type="domain" description="DUF6594" evidence="3">
    <location>
        <begin position="15"/>
        <end position="257"/>
    </location>
</feature>
<gene>
    <name evidence="4" type="ORF">PILCRDRAFT_6116</name>
</gene>
<dbReference type="InParanoid" id="A0A0C3BDQ2"/>
<dbReference type="PANTHER" id="PTHR34502">
    <property type="entry name" value="DUF6594 DOMAIN-CONTAINING PROTEIN-RELATED"/>
    <property type="match status" value="1"/>
</dbReference>
<feature type="coiled-coil region" evidence="1">
    <location>
        <begin position="40"/>
        <end position="67"/>
    </location>
</feature>
<dbReference type="OrthoDB" id="3533814at2759"/>
<protein>
    <recommendedName>
        <fullName evidence="3">DUF6594 domain-containing protein</fullName>
    </recommendedName>
</protein>
<accession>A0A0C3BDQ2</accession>
<evidence type="ECO:0000313" key="4">
    <source>
        <dbReference type="EMBL" id="KIM84448.1"/>
    </source>
</evidence>
<dbReference type="HOGENOM" id="CLU_051118_0_0_1"/>
<organism evidence="4 5">
    <name type="scientific">Piloderma croceum (strain F 1598)</name>
    <dbReference type="NCBI Taxonomy" id="765440"/>
    <lineage>
        <taxon>Eukaryota</taxon>
        <taxon>Fungi</taxon>
        <taxon>Dikarya</taxon>
        <taxon>Basidiomycota</taxon>
        <taxon>Agaricomycotina</taxon>
        <taxon>Agaricomycetes</taxon>
        <taxon>Agaricomycetidae</taxon>
        <taxon>Atheliales</taxon>
        <taxon>Atheliaceae</taxon>
        <taxon>Piloderma</taxon>
    </lineage>
</organism>
<evidence type="ECO:0000259" key="3">
    <source>
        <dbReference type="Pfam" id="PF20237"/>
    </source>
</evidence>
<keyword evidence="5" id="KW-1185">Reference proteome</keyword>
<dbReference type="AlphaFoldDB" id="A0A0C3BDQ2"/>